<dbReference type="CDD" id="cd00093">
    <property type="entry name" value="HTH_XRE"/>
    <property type="match status" value="1"/>
</dbReference>
<proteinExistence type="predicted"/>
<dbReference type="RefSeq" id="WP_239140999.1">
    <property type="nucleotide sequence ID" value="NZ_BONW01000019.1"/>
</dbReference>
<dbReference type="Pfam" id="PF13560">
    <property type="entry name" value="HTH_31"/>
    <property type="match status" value="1"/>
</dbReference>
<feature type="domain" description="HTH cro/C1-type" evidence="1">
    <location>
        <begin position="14"/>
        <end position="67"/>
    </location>
</feature>
<dbReference type="Pfam" id="PF19054">
    <property type="entry name" value="DUF5753"/>
    <property type="match status" value="1"/>
</dbReference>
<gene>
    <name evidence="2" type="ORF">Pen02_40850</name>
</gene>
<evidence type="ECO:0000313" key="2">
    <source>
        <dbReference type="EMBL" id="GIG89149.1"/>
    </source>
</evidence>
<comment type="caution">
    <text evidence="2">The sequence shown here is derived from an EMBL/GenBank/DDBJ whole genome shotgun (WGS) entry which is preliminary data.</text>
</comment>
<reference evidence="2 3" key="1">
    <citation type="submission" date="2021-01" db="EMBL/GenBank/DDBJ databases">
        <title>Whole genome shotgun sequence of Plantactinospora endophytica NBRC 110450.</title>
        <authorList>
            <person name="Komaki H."/>
            <person name="Tamura T."/>
        </authorList>
    </citation>
    <scope>NUCLEOTIDE SEQUENCE [LARGE SCALE GENOMIC DNA]</scope>
    <source>
        <strain evidence="2 3">NBRC 110450</strain>
    </source>
</reference>
<dbReference type="PROSITE" id="PS50943">
    <property type="entry name" value="HTH_CROC1"/>
    <property type="match status" value="1"/>
</dbReference>
<name>A0ABQ4E369_9ACTN</name>
<dbReference type="InterPro" id="IPR010982">
    <property type="entry name" value="Lambda_DNA-bd_dom_sf"/>
</dbReference>
<sequence length="267" mass="29793">MAEPTTLGLFAGELRRFRGIASLSQDGLAQRINFSSALVAKIELCQRRPTREFAKRCDNVLETGGLLERIQAVIGVGPVMPWFREWTILEQEAVAIRCFELSVIPGLLQTEAYARALLSGGRLFTSAEVEQHVSTRMARQEILTREKPPLFTAVVDERVLHQPIGGPGVMRDQLRHIVKLCAEQPRIRIQVVPTRAGAYIGVNGPFVIATMKGGDDIGFLDDQIEGRLIERADEVARANNIWEIIRCEALSHQQSIELIQEVAESWS</sequence>
<evidence type="ECO:0000259" key="1">
    <source>
        <dbReference type="PROSITE" id="PS50943"/>
    </source>
</evidence>
<evidence type="ECO:0000313" key="3">
    <source>
        <dbReference type="Proteomes" id="UP000646749"/>
    </source>
</evidence>
<dbReference type="EMBL" id="BONW01000019">
    <property type="protein sequence ID" value="GIG89149.1"/>
    <property type="molecule type" value="Genomic_DNA"/>
</dbReference>
<dbReference type="InterPro" id="IPR043917">
    <property type="entry name" value="DUF5753"/>
</dbReference>
<accession>A0ABQ4E369</accession>
<dbReference type="Proteomes" id="UP000646749">
    <property type="component" value="Unassembled WGS sequence"/>
</dbReference>
<dbReference type="SUPFAM" id="SSF47413">
    <property type="entry name" value="lambda repressor-like DNA-binding domains"/>
    <property type="match status" value="1"/>
</dbReference>
<organism evidence="2 3">
    <name type="scientific">Plantactinospora endophytica</name>
    <dbReference type="NCBI Taxonomy" id="673535"/>
    <lineage>
        <taxon>Bacteria</taxon>
        <taxon>Bacillati</taxon>
        <taxon>Actinomycetota</taxon>
        <taxon>Actinomycetes</taxon>
        <taxon>Micromonosporales</taxon>
        <taxon>Micromonosporaceae</taxon>
        <taxon>Plantactinospora</taxon>
    </lineage>
</organism>
<protein>
    <submittedName>
        <fullName evidence="2">Transcriptional regulator</fullName>
    </submittedName>
</protein>
<dbReference type="Gene3D" id="1.10.260.40">
    <property type="entry name" value="lambda repressor-like DNA-binding domains"/>
    <property type="match status" value="1"/>
</dbReference>
<dbReference type="InterPro" id="IPR001387">
    <property type="entry name" value="Cro/C1-type_HTH"/>
</dbReference>
<keyword evidence="3" id="KW-1185">Reference proteome</keyword>